<evidence type="ECO:0000256" key="3">
    <source>
        <dbReference type="PROSITE-ProRule" id="PRU00283"/>
    </source>
</evidence>
<name>V6LES0_9EUKA</name>
<feature type="coiled-coil region" evidence="5">
    <location>
        <begin position="88"/>
        <end position="142"/>
    </location>
</feature>
<reference evidence="8" key="2">
    <citation type="submission" date="2020-12" db="EMBL/GenBank/DDBJ databases">
        <title>New Spironucleus salmonicida genome in near-complete chromosomes.</title>
        <authorList>
            <person name="Xu F."/>
            <person name="Kurt Z."/>
            <person name="Jimenez-Gonzalez A."/>
            <person name="Astvaldsson A."/>
            <person name="Andersson J.O."/>
            <person name="Svard S.G."/>
        </authorList>
    </citation>
    <scope>NUCLEOTIDE SEQUENCE</scope>
    <source>
        <strain evidence="8">ATCC 50377</strain>
    </source>
</reference>
<dbReference type="PRINTS" id="PR00380">
    <property type="entry name" value="KINESINHEAVY"/>
</dbReference>
<evidence type="ECO:0000256" key="4">
    <source>
        <dbReference type="RuleBase" id="RU000394"/>
    </source>
</evidence>
<evidence type="ECO:0000256" key="5">
    <source>
        <dbReference type="SAM" id="Coils"/>
    </source>
</evidence>
<dbReference type="GO" id="GO:0003777">
    <property type="term" value="F:microtubule motor activity"/>
    <property type="evidence" value="ECO:0007669"/>
    <property type="project" value="InterPro"/>
</dbReference>
<dbReference type="SMART" id="SM00129">
    <property type="entry name" value="KISc"/>
    <property type="match status" value="1"/>
</dbReference>
<keyword evidence="3 4" id="KW-0505">Motor protein</keyword>
<feature type="domain" description="Kinesin motor" evidence="6">
    <location>
        <begin position="233"/>
        <end position="565"/>
    </location>
</feature>
<dbReference type="EMBL" id="AUWU02000001">
    <property type="protein sequence ID" value="KAH0576996.1"/>
    <property type="molecule type" value="Genomic_DNA"/>
</dbReference>
<evidence type="ECO:0000313" key="9">
    <source>
        <dbReference type="Proteomes" id="UP000018208"/>
    </source>
</evidence>
<dbReference type="InterPro" id="IPR001752">
    <property type="entry name" value="Kinesin_motor_dom"/>
</dbReference>
<evidence type="ECO:0000313" key="8">
    <source>
        <dbReference type="EMBL" id="KAH0576996.1"/>
    </source>
</evidence>
<evidence type="ECO:0000256" key="2">
    <source>
        <dbReference type="ARBA" id="ARBA00022840"/>
    </source>
</evidence>
<gene>
    <name evidence="7" type="ORF">SS50377_17328</name>
    <name evidence="8" type="ORF">SS50377_20344</name>
</gene>
<accession>V6LES0</accession>
<dbReference type="CDD" id="cd00106">
    <property type="entry name" value="KISc"/>
    <property type="match status" value="1"/>
</dbReference>
<dbReference type="EMBL" id="KI546147">
    <property type="protein sequence ID" value="EST43025.1"/>
    <property type="molecule type" value="Genomic_DNA"/>
</dbReference>
<keyword evidence="9" id="KW-1185">Reference proteome</keyword>
<dbReference type="GO" id="GO:0005874">
    <property type="term" value="C:microtubule"/>
    <property type="evidence" value="ECO:0007669"/>
    <property type="project" value="UniProtKB-KW"/>
</dbReference>
<dbReference type="Gene3D" id="3.40.850.10">
    <property type="entry name" value="Kinesin motor domain"/>
    <property type="match status" value="1"/>
</dbReference>
<dbReference type="InterPro" id="IPR036961">
    <property type="entry name" value="Kinesin_motor_dom_sf"/>
</dbReference>
<protein>
    <recommendedName>
        <fullName evidence="4">Kinesin-like protein</fullName>
    </recommendedName>
</protein>
<comment type="similarity">
    <text evidence="3 4">Belongs to the TRAFAC class myosin-kinesin ATPase superfamily. Kinesin family.</text>
</comment>
<reference evidence="7 8" key="1">
    <citation type="journal article" date="2014" name="PLoS Genet.">
        <title>The Genome of Spironucleus salmonicida Highlights a Fish Pathogen Adapted to Fluctuating Environments.</title>
        <authorList>
            <person name="Xu F."/>
            <person name="Jerlstrom-Hultqvist J."/>
            <person name="Einarsson E."/>
            <person name="Astvaldsson A."/>
            <person name="Svard S.G."/>
            <person name="Andersson J.O."/>
        </authorList>
    </citation>
    <scope>NUCLEOTIDE SEQUENCE</scope>
    <source>
        <strain evidence="8">ATCC 50377</strain>
    </source>
</reference>
<feature type="binding site" evidence="3">
    <location>
        <begin position="322"/>
        <end position="329"/>
    </location>
    <ligand>
        <name>ATP</name>
        <dbReference type="ChEBI" id="CHEBI:30616"/>
    </ligand>
</feature>
<dbReference type="AlphaFoldDB" id="V6LES0"/>
<dbReference type="VEuPathDB" id="GiardiaDB:SS50377_20344"/>
<feature type="coiled-coil region" evidence="5">
    <location>
        <begin position="171"/>
        <end position="219"/>
    </location>
</feature>
<organism evidence="7">
    <name type="scientific">Spironucleus salmonicida</name>
    <dbReference type="NCBI Taxonomy" id="348837"/>
    <lineage>
        <taxon>Eukaryota</taxon>
        <taxon>Metamonada</taxon>
        <taxon>Diplomonadida</taxon>
        <taxon>Hexamitidae</taxon>
        <taxon>Hexamitinae</taxon>
        <taxon>Spironucleus</taxon>
    </lineage>
</organism>
<dbReference type="InterPro" id="IPR019821">
    <property type="entry name" value="Kinesin_motor_CS"/>
</dbReference>
<keyword evidence="2 3" id="KW-0067">ATP-binding</keyword>
<dbReference type="Proteomes" id="UP000018208">
    <property type="component" value="Unassembled WGS sequence"/>
</dbReference>
<keyword evidence="5" id="KW-0175">Coiled coil</keyword>
<dbReference type="GO" id="GO:0005524">
    <property type="term" value="F:ATP binding"/>
    <property type="evidence" value="ECO:0007669"/>
    <property type="project" value="UniProtKB-UniRule"/>
</dbReference>
<dbReference type="PROSITE" id="PS00411">
    <property type="entry name" value="KINESIN_MOTOR_1"/>
    <property type="match status" value="1"/>
</dbReference>
<proteinExistence type="inferred from homology"/>
<sequence>MEKFTTPTAKRINQALSEDRPSPVVMKNQPILTKDKLAVQSKFRKANQLLGKPTQGSLDTNLIAQLLDKQSNNDLQMNKTLMALSEQVSSLSKDREALLDMIKELKQQKPSTVIDTDARIKIQQQETEFHLLANQLNQARSDITEKDVIITQLTTQLQATSSTYTENQTSYAQLQSNFDDLKHRFDALNQLNNLSQAEINNYNAEKAQIEAKMAAILAENRELSYHIQDLKGKIRVAVRVRPVAKSEKIRTNFPDFATFKKNMQIFSQGNKSVDGKDNNKFVNYYFDRVFNQKEEQYDVFSEYQPLVQQVFSGHKILFIAYGQSGSGKTHTMFGNEGEQAGLMPRSINYLFEQLGVSMLKGVQITVSFYEIYNDKVFDLLGSDLKSSQIENQPKECKVQTIKDQVSIIGLSEIEIKESSELLDLVQVTMSKRRTSSTILNDVSSRSHAIFTVHVAQIINEKPVKGSLTLVDLAGSEQVQNTNLDAQRKQESIFINMSLSSLSNVFVALSSKSPHINFRDSKLTTVLQEYFQGDSKAVMIVCLNEESDCYNESMNTLKFAQRIKGVSIKK</sequence>
<dbReference type="PROSITE" id="PS50067">
    <property type="entry name" value="KINESIN_MOTOR_2"/>
    <property type="match status" value="1"/>
</dbReference>
<dbReference type="OrthoDB" id="3176171at2759"/>
<dbReference type="InterPro" id="IPR027417">
    <property type="entry name" value="P-loop_NTPase"/>
</dbReference>
<keyword evidence="4" id="KW-0493">Microtubule</keyword>
<dbReference type="SUPFAM" id="SSF52540">
    <property type="entry name" value="P-loop containing nucleoside triphosphate hydrolases"/>
    <property type="match status" value="1"/>
</dbReference>
<dbReference type="InterPro" id="IPR027640">
    <property type="entry name" value="Kinesin-like_fam"/>
</dbReference>
<dbReference type="GO" id="GO:0007018">
    <property type="term" value="P:microtubule-based movement"/>
    <property type="evidence" value="ECO:0007669"/>
    <property type="project" value="InterPro"/>
</dbReference>
<evidence type="ECO:0000313" key="7">
    <source>
        <dbReference type="EMBL" id="EST43025.1"/>
    </source>
</evidence>
<dbReference type="GO" id="GO:0008017">
    <property type="term" value="F:microtubule binding"/>
    <property type="evidence" value="ECO:0007669"/>
    <property type="project" value="InterPro"/>
</dbReference>
<dbReference type="Pfam" id="PF00225">
    <property type="entry name" value="Kinesin"/>
    <property type="match status" value="1"/>
</dbReference>
<evidence type="ECO:0000256" key="1">
    <source>
        <dbReference type="ARBA" id="ARBA00022741"/>
    </source>
</evidence>
<dbReference type="PANTHER" id="PTHR47972">
    <property type="entry name" value="KINESIN-LIKE PROTEIN KLP-3"/>
    <property type="match status" value="1"/>
</dbReference>
<dbReference type="PANTHER" id="PTHR47972:SF28">
    <property type="entry name" value="KINESIN-LIKE PROTEIN KLP-3"/>
    <property type="match status" value="1"/>
</dbReference>
<keyword evidence="1 3" id="KW-0547">Nucleotide-binding</keyword>
<evidence type="ECO:0000259" key="6">
    <source>
        <dbReference type="PROSITE" id="PS50067"/>
    </source>
</evidence>